<feature type="transmembrane region" description="Helical" evidence="11">
    <location>
        <begin position="214"/>
        <end position="234"/>
    </location>
</feature>
<evidence type="ECO:0000256" key="7">
    <source>
        <dbReference type="ARBA" id="ARBA00022801"/>
    </source>
</evidence>
<dbReference type="InterPro" id="IPR022764">
    <property type="entry name" value="Peptidase_S54_rhomboid_dom"/>
</dbReference>
<keyword evidence="15" id="KW-1185">Reference proteome</keyword>
<protein>
    <recommendedName>
        <fullName evidence="4">rhomboid protease</fullName>
        <ecNumber evidence="4">3.4.21.105</ecNumber>
    </recommendedName>
</protein>
<evidence type="ECO:0000313" key="14">
    <source>
        <dbReference type="EMBL" id="KAJ6217029.1"/>
    </source>
</evidence>
<keyword evidence="9 11" id="KW-1133">Transmembrane helix</keyword>
<reference evidence="14" key="1">
    <citation type="submission" date="2022-12" db="EMBL/GenBank/DDBJ databases">
        <title>Genome assemblies of Blomia tropicalis.</title>
        <authorList>
            <person name="Cui Y."/>
        </authorList>
    </citation>
    <scope>NUCLEOTIDE SEQUENCE</scope>
    <source>
        <tissue evidence="14">Adult mites</tissue>
    </source>
</reference>
<feature type="transmembrane region" description="Helical" evidence="11">
    <location>
        <begin position="133"/>
        <end position="160"/>
    </location>
</feature>
<dbReference type="SUPFAM" id="SSF144091">
    <property type="entry name" value="Rhomboid-like"/>
    <property type="match status" value="1"/>
</dbReference>
<dbReference type="PANTHER" id="PTHR45840:SF2">
    <property type="entry name" value="PROTEIN RHOMBOID-RELATED"/>
    <property type="match status" value="1"/>
</dbReference>
<keyword evidence="8" id="KW-0720">Serine protease</keyword>
<dbReference type="SUPFAM" id="SSF47473">
    <property type="entry name" value="EF-hand"/>
    <property type="match status" value="1"/>
</dbReference>
<evidence type="ECO:0000313" key="15">
    <source>
        <dbReference type="Proteomes" id="UP001142055"/>
    </source>
</evidence>
<name>A0A9Q0RJR8_BLOTA</name>
<evidence type="ECO:0000256" key="1">
    <source>
        <dbReference type="ARBA" id="ARBA00000156"/>
    </source>
</evidence>
<keyword evidence="7" id="KW-0378">Hydrolase</keyword>
<feature type="transmembrane region" description="Helical" evidence="11">
    <location>
        <begin position="270"/>
        <end position="290"/>
    </location>
</feature>
<comment type="similarity">
    <text evidence="3">Belongs to the peptidase S54 family.</text>
</comment>
<organism evidence="14 15">
    <name type="scientific">Blomia tropicalis</name>
    <name type="common">Mite</name>
    <dbReference type="NCBI Taxonomy" id="40697"/>
    <lineage>
        <taxon>Eukaryota</taxon>
        <taxon>Metazoa</taxon>
        <taxon>Ecdysozoa</taxon>
        <taxon>Arthropoda</taxon>
        <taxon>Chelicerata</taxon>
        <taxon>Arachnida</taxon>
        <taxon>Acari</taxon>
        <taxon>Acariformes</taxon>
        <taxon>Sarcoptiformes</taxon>
        <taxon>Astigmata</taxon>
        <taxon>Glycyphagoidea</taxon>
        <taxon>Echimyopodidae</taxon>
        <taxon>Blomia</taxon>
    </lineage>
</organism>
<evidence type="ECO:0000256" key="9">
    <source>
        <dbReference type="ARBA" id="ARBA00022989"/>
    </source>
</evidence>
<dbReference type="AlphaFoldDB" id="A0A9Q0RJR8"/>
<dbReference type="GO" id="GO:0016020">
    <property type="term" value="C:membrane"/>
    <property type="evidence" value="ECO:0007669"/>
    <property type="project" value="UniProtKB-SubCell"/>
</dbReference>
<dbReference type="InterPro" id="IPR035952">
    <property type="entry name" value="Rhomboid-like_sf"/>
</dbReference>
<dbReference type="EC" id="3.4.21.105" evidence="4"/>
<dbReference type="PANTHER" id="PTHR45840">
    <property type="entry name" value="RHOMBOID-RELATED PROTEIN"/>
    <property type="match status" value="1"/>
</dbReference>
<dbReference type="Pfam" id="PF01694">
    <property type="entry name" value="Rhomboid"/>
    <property type="match status" value="1"/>
</dbReference>
<dbReference type="Pfam" id="PF13499">
    <property type="entry name" value="EF-hand_7"/>
    <property type="match status" value="1"/>
</dbReference>
<evidence type="ECO:0000256" key="2">
    <source>
        <dbReference type="ARBA" id="ARBA00004141"/>
    </source>
</evidence>
<feature type="domain" description="RGS" evidence="12">
    <location>
        <begin position="596"/>
        <end position="701"/>
    </location>
</feature>
<evidence type="ECO:0000259" key="12">
    <source>
        <dbReference type="PROSITE" id="PS50132"/>
    </source>
</evidence>
<dbReference type="Gene3D" id="1.10.167.10">
    <property type="entry name" value="Regulator of G-protein Signalling 4, domain 2"/>
    <property type="match status" value="1"/>
</dbReference>
<dbReference type="EMBL" id="JAPWDV010000003">
    <property type="protein sequence ID" value="KAJ6217029.1"/>
    <property type="molecule type" value="Genomic_DNA"/>
</dbReference>
<feature type="domain" description="EF-hand" evidence="13">
    <location>
        <begin position="57"/>
        <end position="92"/>
    </location>
</feature>
<evidence type="ECO:0000256" key="3">
    <source>
        <dbReference type="ARBA" id="ARBA00009045"/>
    </source>
</evidence>
<feature type="domain" description="EF-hand" evidence="13">
    <location>
        <begin position="17"/>
        <end position="52"/>
    </location>
</feature>
<proteinExistence type="inferred from homology"/>
<dbReference type="Proteomes" id="UP001142055">
    <property type="component" value="Chromosome 3"/>
</dbReference>
<dbReference type="Gene3D" id="1.10.238.10">
    <property type="entry name" value="EF-hand"/>
    <property type="match status" value="1"/>
</dbReference>
<sequence>MAVKGLDVSQSETTALQMDRIWKPVFDKYDRNQTGAIPISEFRQILLESNNHLSEDIPQEVLDKLVNNSDLYKDGMLTYPEFLQLVHSSELGMQRPRLHRLIRYAAVAVVPKSKRQSVIIRYLEEYNCLPPPVFVILISIIEIAFFIYYCVVLGEVTAIGPVPWRSSLIYNPCKRNEIWRFFTYIFIHAGFYHIFFNILVQLLLGLPLEMVHKWWRVGIVYIAGVIAGSLASSLTDPYSYLAGASGGVYSLLAAHLASVVINWSEMEFNWLRLLSLLGFVGTDIGVAIYGRYVKEEHSRVSYSAHFAGALVGFLIGINVLRNLKMRNSNIKTNQNGQYSMETSERLQSTISHSMVQNSYSQVSQQSKPRSLSQISGLHSHRNMKISHQLQLAESMYEPNIRNSLDSRLSYNLNQCLSDDVSLPYFLQYIESLDKLAKNIVTCFIQVNCLMAFLKENFTKLNFDQLEHFELDDRPHNSYFTFLDDFIRLYNHFSLLCGDAELLIIPNELRDRLKILSIGDSNKESNQFEDENKVHLRVQLKLFHNFWKCLYDEIESKYYQSFLRSNFYLKYEFDILNSKNLELSDIVHSNTGIASTFLDFMNSEDMKIFVDFLIMHKNYKSYSRQRSDALALYDRFFNHSTISSQRSFLDFSDNILQRLKVTISEDAFDPDCFDIFAYILIQYFTKTYLPQFIQNESFIEYLKSCQTKMKSHSTKMYNSTGTGTNSSCKLAKSESNASGQSNDLTHSIESDYLWKRSLKGQLQFTYIDNYGRMNSLFEHEPTKINPNGKLTNVIKRLTSNTSEEKKKEEEEDAWRIAESIINDVCSVTIDQADINGATKPMS</sequence>
<dbReference type="InterPro" id="IPR016137">
    <property type="entry name" value="RGS"/>
</dbReference>
<evidence type="ECO:0000259" key="13">
    <source>
        <dbReference type="PROSITE" id="PS50222"/>
    </source>
</evidence>
<dbReference type="Gene3D" id="1.20.1540.10">
    <property type="entry name" value="Rhomboid-like"/>
    <property type="match status" value="1"/>
</dbReference>
<dbReference type="PROSITE" id="PS50132">
    <property type="entry name" value="RGS"/>
    <property type="match status" value="1"/>
</dbReference>
<feature type="transmembrane region" description="Helical" evidence="11">
    <location>
        <begin position="246"/>
        <end position="264"/>
    </location>
</feature>
<dbReference type="InterPro" id="IPR036305">
    <property type="entry name" value="RGS_sf"/>
</dbReference>
<dbReference type="GO" id="GO:0005509">
    <property type="term" value="F:calcium ion binding"/>
    <property type="evidence" value="ECO:0007669"/>
    <property type="project" value="InterPro"/>
</dbReference>
<evidence type="ECO:0000256" key="4">
    <source>
        <dbReference type="ARBA" id="ARBA00013039"/>
    </source>
</evidence>
<accession>A0A9Q0RJR8</accession>
<dbReference type="GO" id="GO:0006508">
    <property type="term" value="P:proteolysis"/>
    <property type="evidence" value="ECO:0007669"/>
    <property type="project" value="UniProtKB-KW"/>
</dbReference>
<feature type="transmembrane region" description="Helical" evidence="11">
    <location>
        <begin position="302"/>
        <end position="320"/>
    </location>
</feature>
<feature type="transmembrane region" description="Helical" evidence="11">
    <location>
        <begin position="181"/>
        <end position="208"/>
    </location>
</feature>
<comment type="subcellular location">
    <subcellularLocation>
        <location evidence="2">Membrane</location>
        <topology evidence="2">Multi-pass membrane protein</topology>
    </subcellularLocation>
</comment>
<evidence type="ECO:0000256" key="8">
    <source>
        <dbReference type="ARBA" id="ARBA00022825"/>
    </source>
</evidence>
<dbReference type="CDD" id="cd00051">
    <property type="entry name" value="EFh"/>
    <property type="match status" value="1"/>
</dbReference>
<keyword evidence="5" id="KW-0645">Protease</keyword>
<dbReference type="InterPro" id="IPR044926">
    <property type="entry name" value="RGS_subdomain_2"/>
</dbReference>
<dbReference type="GO" id="GO:0004252">
    <property type="term" value="F:serine-type endopeptidase activity"/>
    <property type="evidence" value="ECO:0007669"/>
    <property type="project" value="InterPro"/>
</dbReference>
<gene>
    <name evidence="14" type="ORF">RDWZM_008186</name>
</gene>
<keyword evidence="10 11" id="KW-0472">Membrane</keyword>
<evidence type="ECO:0000256" key="10">
    <source>
        <dbReference type="ARBA" id="ARBA00023136"/>
    </source>
</evidence>
<dbReference type="FunFam" id="1.20.1540.10:FF:000007">
    <property type="entry name" value="Rhomboid like 2"/>
    <property type="match status" value="1"/>
</dbReference>
<comment type="caution">
    <text evidence="14">The sequence shown here is derived from an EMBL/GenBank/DDBJ whole genome shotgun (WGS) entry which is preliminary data.</text>
</comment>
<dbReference type="InterPro" id="IPR002048">
    <property type="entry name" value="EF_hand_dom"/>
</dbReference>
<dbReference type="SUPFAM" id="SSF48097">
    <property type="entry name" value="Regulator of G-protein signaling, RGS"/>
    <property type="match status" value="1"/>
</dbReference>
<evidence type="ECO:0000256" key="5">
    <source>
        <dbReference type="ARBA" id="ARBA00022670"/>
    </source>
</evidence>
<comment type="catalytic activity">
    <reaction evidence="1">
        <text>Cleaves type-1 transmembrane domains using a catalytic dyad composed of serine and histidine that are contributed by different transmembrane domains.</text>
        <dbReference type="EC" id="3.4.21.105"/>
    </reaction>
</comment>
<evidence type="ECO:0000256" key="6">
    <source>
        <dbReference type="ARBA" id="ARBA00022692"/>
    </source>
</evidence>
<evidence type="ECO:0000256" key="11">
    <source>
        <dbReference type="SAM" id="Phobius"/>
    </source>
</evidence>
<dbReference type="PROSITE" id="PS50222">
    <property type="entry name" value="EF_HAND_2"/>
    <property type="match status" value="2"/>
</dbReference>
<keyword evidence="6 11" id="KW-0812">Transmembrane</keyword>
<dbReference type="InterPro" id="IPR051739">
    <property type="entry name" value="Rhomboid_IM_Serine_Proteases"/>
</dbReference>
<dbReference type="InterPro" id="IPR011992">
    <property type="entry name" value="EF-hand-dom_pair"/>
</dbReference>